<protein>
    <recommendedName>
        <fullName evidence="3">Chlorophyll a-b binding protein, chloroplastic</fullName>
    </recommendedName>
</protein>
<sequence length="189" mass="20446">MRNPTWGLTRASLFLELAPCSGLALTVRLPGGLPGFLLGGGGRGSLAATSFVVISSSRGPSLAIIETLEADVGDLPAVVASEEWYKRPYFLRRGVSLETEESQPKFIKPVHTGKLQDIALLEGRRLSSPTVQAVKESSRVWLSASRLVRLSYRCHKGFRRKGEAAAVPPTRVGGKTRRVILHDVLRSSG</sequence>
<dbReference type="AlphaFoldDB" id="A0A8S9GU58"/>
<evidence type="ECO:0008006" key="3">
    <source>
        <dbReference type="Google" id="ProtNLM"/>
    </source>
</evidence>
<feature type="signal peptide" evidence="1">
    <location>
        <begin position="1"/>
        <end position="22"/>
    </location>
</feature>
<accession>A0A8S9GU58</accession>
<evidence type="ECO:0000313" key="2">
    <source>
        <dbReference type="EMBL" id="KAF2548116.1"/>
    </source>
</evidence>
<proteinExistence type="predicted"/>
<evidence type="ECO:0000256" key="1">
    <source>
        <dbReference type="SAM" id="SignalP"/>
    </source>
</evidence>
<reference evidence="2" key="1">
    <citation type="submission" date="2019-12" db="EMBL/GenBank/DDBJ databases">
        <title>Genome sequencing and annotation of Brassica cretica.</title>
        <authorList>
            <person name="Studholme D.J."/>
            <person name="Sarris P.F."/>
        </authorList>
    </citation>
    <scope>NUCLEOTIDE SEQUENCE</scope>
    <source>
        <strain evidence="2">PFS-102/07</strain>
        <tissue evidence="2">Leaf</tissue>
    </source>
</reference>
<feature type="chain" id="PRO_5035793407" description="Chlorophyll a-b binding protein, chloroplastic" evidence="1">
    <location>
        <begin position="23"/>
        <end position="189"/>
    </location>
</feature>
<dbReference type="EMBL" id="QGKY02001925">
    <property type="protein sequence ID" value="KAF2548116.1"/>
    <property type="molecule type" value="Genomic_DNA"/>
</dbReference>
<keyword evidence="1" id="KW-0732">Signal</keyword>
<comment type="caution">
    <text evidence="2">The sequence shown here is derived from an EMBL/GenBank/DDBJ whole genome shotgun (WGS) entry which is preliminary data.</text>
</comment>
<gene>
    <name evidence="2" type="ORF">F2Q70_00023178</name>
</gene>
<name>A0A8S9GU58_BRACR</name>
<organism evidence="2">
    <name type="scientific">Brassica cretica</name>
    <name type="common">Mustard</name>
    <dbReference type="NCBI Taxonomy" id="69181"/>
    <lineage>
        <taxon>Eukaryota</taxon>
        <taxon>Viridiplantae</taxon>
        <taxon>Streptophyta</taxon>
        <taxon>Embryophyta</taxon>
        <taxon>Tracheophyta</taxon>
        <taxon>Spermatophyta</taxon>
        <taxon>Magnoliopsida</taxon>
        <taxon>eudicotyledons</taxon>
        <taxon>Gunneridae</taxon>
        <taxon>Pentapetalae</taxon>
        <taxon>rosids</taxon>
        <taxon>malvids</taxon>
        <taxon>Brassicales</taxon>
        <taxon>Brassicaceae</taxon>
        <taxon>Brassiceae</taxon>
        <taxon>Brassica</taxon>
    </lineage>
</organism>